<evidence type="ECO:0000313" key="11">
    <source>
        <dbReference type="EMBL" id="AMC93542.1"/>
    </source>
</evidence>
<sequence length="366" mass="42318">MSTKAVYIHIPFCDHICGYCDFTRFNYARPISDAFMLRLISQINTLPKDLTTIYVGGGTPTSLEDDQLEGLLQALIEHKAEQCEFTFEGNPENLTRNKVEMLVKYGVNRMSLGVQTTNDDLLEKIGRHHRFYDVGKGVTLLRECGIENVSLDLMYGLPGQSLEMFEKAMHDVVLLKPNHVSIYALTVEPNSLFGRKGIQPVSEDVETEMFLRCIEIMTQYGYEHYEISNFALPGSRSQHNQVYWRYEDFYAFGPGSSLKLNHTRKTWTKKLGQYLKEDGYDEIIELTLEDEMFEFIMMGLRIREGITFKRFKTRFGVDMRDVFSEAIQTGVDHQLLELHDDHIQATFEGFVMLDDVLLPFMDILPY</sequence>
<dbReference type="PROSITE" id="PS51918">
    <property type="entry name" value="RADICAL_SAM"/>
    <property type="match status" value="1"/>
</dbReference>
<proteinExistence type="inferred from homology"/>
<dbReference type="GO" id="GO:0051539">
    <property type="term" value="F:4 iron, 4 sulfur cluster binding"/>
    <property type="evidence" value="ECO:0007669"/>
    <property type="project" value="UniProtKB-UniRule"/>
</dbReference>
<evidence type="ECO:0000256" key="4">
    <source>
        <dbReference type="ARBA" id="ARBA00022691"/>
    </source>
</evidence>
<dbReference type="InterPro" id="IPR058240">
    <property type="entry name" value="rSAM_sf"/>
</dbReference>
<dbReference type="InterPro" id="IPR004559">
    <property type="entry name" value="HemW-like"/>
</dbReference>
<dbReference type="SFLD" id="SFLDG01082">
    <property type="entry name" value="B12-binding_domain_containing"/>
    <property type="match status" value="1"/>
</dbReference>
<evidence type="ECO:0000256" key="2">
    <source>
        <dbReference type="ARBA" id="ARBA00017228"/>
    </source>
</evidence>
<keyword evidence="12" id="KW-1185">Reference proteome</keyword>
<evidence type="ECO:0000259" key="10">
    <source>
        <dbReference type="PROSITE" id="PS51918"/>
    </source>
</evidence>
<dbReference type="SUPFAM" id="SSF102114">
    <property type="entry name" value="Radical SAM enzymes"/>
    <property type="match status" value="1"/>
</dbReference>
<evidence type="ECO:0000256" key="3">
    <source>
        <dbReference type="ARBA" id="ARBA00022617"/>
    </source>
</evidence>
<feature type="domain" description="Radical SAM core" evidence="10">
    <location>
        <begin position="1"/>
        <end position="223"/>
    </location>
</feature>
<dbReference type="Pfam" id="PF06969">
    <property type="entry name" value="HemN_C"/>
    <property type="match status" value="1"/>
</dbReference>
<keyword evidence="3 9" id="KW-0349">Heme</keyword>
<keyword evidence="7 9" id="KW-0411">Iron-sulfur</keyword>
<dbReference type="InterPro" id="IPR006638">
    <property type="entry name" value="Elp3/MiaA/NifB-like_rSAM"/>
</dbReference>
<dbReference type="SFLD" id="SFLDF00562">
    <property type="entry name" value="HemN-like__clustered_with_heat"/>
    <property type="match status" value="1"/>
</dbReference>
<dbReference type="STRING" id="1514105.AOC36_05960"/>
<dbReference type="SMART" id="SM00729">
    <property type="entry name" value="Elp3"/>
    <property type="match status" value="1"/>
</dbReference>
<evidence type="ECO:0000256" key="1">
    <source>
        <dbReference type="ARBA" id="ARBA00006100"/>
    </source>
</evidence>
<dbReference type="PANTHER" id="PTHR13932:SF5">
    <property type="entry name" value="RADICAL S-ADENOSYL METHIONINE DOMAIN-CONTAINING PROTEIN 1, MITOCHONDRIAL"/>
    <property type="match status" value="1"/>
</dbReference>
<dbReference type="Gene3D" id="3.20.20.70">
    <property type="entry name" value="Aldolase class I"/>
    <property type="match status" value="1"/>
</dbReference>
<accession>A0A109UH17</accession>
<comment type="similarity">
    <text evidence="1">Belongs to the anaerobic coproporphyrinogen-III oxidase family. HemW subfamily.</text>
</comment>
<dbReference type="OrthoDB" id="9808022at2"/>
<dbReference type="GO" id="GO:0005737">
    <property type="term" value="C:cytoplasm"/>
    <property type="evidence" value="ECO:0007669"/>
    <property type="project" value="UniProtKB-SubCell"/>
</dbReference>
<evidence type="ECO:0000256" key="9">
    <source>
        <dbReference type="RuleBase" id="RU364116"/>
    </source>
</evidence>
<dbReference type="RefSeq" id="WP_067632409.1">
    <property type="nucleotide sequence ID" value="NZ_CP013213.1"/>
</dbReference>
<dbReference type="SFLD" id="SFLDG01065">
    <property type="entry name" value="anaerobic_coproporphyrinogen-I"/>
    <property type="match status" value="1"/>
</dbReference>
<evidence type="ECO:0000256" key="8">
    <source>
        <dbReference type="ARBA" id="ARBA00023186"/>
    </source>
</evidence>
<evidence type="ECO:0000256" key="7">
    <source>
        <dbReference type="ARBA" id="ARBA00023014"/>
    </source>
</evidence>
<evidence type="ECO:0000256" key="6">
    <source>
        <dbReference type="ARBA" id="ARBA00023004"/>
    </source>
</evidence>
<dbReference type="GO" id="GO:0046872">
    <property type="term" value="F:metal ion binding"/>
    <property type="evidence" value="ECO:0007669"/>
    <property type="project" value="UniProtKB-UniRule"/>
</dbReference>
<reference evidence="11 12" key="1">
    <citation type="submission" date="2015-10" db="EMBL/GenBank/DDBJ databases">
        <title>Erysipelothrix larvae sp. LV19 isolated from the larval gut of the rhinoceros beetle, Trypoxylus dichotomus.</title>
        <authorList>
            <person name="Lim S."/>
            <person name="Kim B.-C."/>
        </authorList>
    </citation>
    <scope>NUCLEOTIDE SEQUENCE [LARGE SCALE GENOMIC DNA]</scope>
    <source>
        <strain evidence="11 12">LV19</strain>
    </source>
</reference>
<dbReference type="InterPro" id="IPR007197">
    <property type="entry name" value="rSAM"/>
</dbReference>
<keyword evidence="4 9" id="KW-0949">S-adenosyl-L-methionine</keyword>
<dbReference type="InterPro" id="IPR034505">
    <property type="entry name" value="Coproporphyrinogen-III_oxidase"/>
</dbReference>
<keyword evidence="5 9" id="KW-0479">Metal-binding</keyword>
<keyword evidence="9" id="KW-0963">Cytoplasm</keyword>
<dbReference type="AlphaFoldDB" id="A0A109UH17"/>
<dbReference type="SFLD" id="SFLDS00029">
    <property type="entry name" value="Radical_SAM"/>
    <property type="match status" value="1"/>
</dbReference>
<keyword evidence="8 9" id="KW-0143">Chaperone</keyword>
<name>A0A109UH17_9FIRM</name>
<comment type="function">
    <text evidence="9">Probably acts as a heme chaperone, transferring heme to an unknown acceptor. Binds one molecule of heme per monomer, possibly covalently. Binds 1 [4Fe-4S] cluster. The cluster is coordinated with 3 cysteines and an exchangeable S-adenosyl-L-methionine.</text>
</comment>
<dbReference type="CDD" id="cd01335">
    <property type="entry name" value="Radical_SAM"/>
    <property type="match status" value="1"/>
</dbReference>
<dbReference type="Proteomes" id="UP000063781">
    <property type="component" value="Chromosome"/>
</dbReference>
<evidence type="ECO:0000256" key="5">
    <source>
        <dbReference type="ARBA" id="ARBA00022723"/>
    </source>
</evidence>
<dbReference type="InterPro" id="IPR013785">
    <property type="entry name" value="Aldolase_TIM"/>
</dbReference>
<dbReference type="GO" id="GO:0006779">
    <property type="term" value="P:porphyrin-containing compound biosynthetic process"/>
    <property type="evidence" value="ECO:0007669"/>
    <property type="project" value="InterPro"/>
</dbReference>
<dbReference type="InterPro" id="IPR010723">
    <property type="entry name" value="HemN_C"/>
</dbReference>
<dbReference type="EMBL" id="CP013213">
    <property type="protein sequence ID" value="AMC93542.1"/>
    <property type="molecule type" value="Genomic_DNA"/>
</dbReference>
<evidence type="ECO:0000313" key="12">
    <source>
        <dbReference type="Proteomes" id="UP000063781"/>
    </source>
</evidence>
<dbReference type="NCBIfam" id="TIGR00539">
    <property type="entry name" value="hemN_rel"/>
    <property type="match status" value="1"/>
</dbReference>
<protein>
    <recommendedName>
        <fullName evidence="2 9">Heme chaperone HemW</fullName>
    </recommendedName>
</protein>
<gene>
    <name evidence="11" type="ORF">AOC36_05960</name>
</gene>
<keyword evidence="6 9" id="KW-0408">Iron</keyword>
<dbReference type="Pfam" id="PF04055">
    <property type="entry name" value="Radical_SAM"/>
    <property type="match status" value="1"/>
</dbReference>
<organism evidence="11 12">
    <name type="scientific">Erysipelothrix larvae</name>
    <dbReference type="NCBI Taxonomy" id="1514105"/>
    <lineage>
        <taxon>Bacteria</taxon>
        <taxon>Bacillati</taxon>
        <taxon>Bacillota</taxon>
        <taxon>Erysipelotrichia</taxon>
        <taxon>Erysipelotrichales</taxon>
        <taxon>Erysipelotrichaceae</taxon>
        <taxon>Erysipelothrix</taxon>
    </lineage>
</organism>
<dbReference type="GO" id="GO:0004109">
    <property type="term" value="F:coproporphyrinogen oxidase activity"/>
    <property type="evidence" value="ECO:0007669"/>
    <property type="project" value="InterPro"/>
</dbReference>
<dbReference type="KEGG" id="erl:AOC36_05960"/>
<dbReference type="PANTHER" id="PTHR13932">
    <property type="entry name" value="COPROPORPHYRINIGEN III OXIDASE"/>
    <property type="match status" value="1"/>
</dbReference>
<comment type="subcellular location">
    <subcellularLocation>
        <location evidence="9">Cytoplasm</location>
    </subcellularLocation>
</comment>
<keyword evidence="9" id="KW-0004">4Fe-4S</keyword>